<dbReference type="Proteomes" id="UP000184499">
    <property type="component" value="Unassembled WGS sequence"/>
</dbReference>
<dbReference type="VEuPathDB" id="FungiDB:ASPBRDRAFT_70252"/>
<gene>
    <name evidence="1" type="ORF">ASPBRDRAFT_70252</name>
</gene>
<proteinExistence type="predicted"/>
<dbReference type="AlphaFoldDB" id="A0A1L9U230"/>
<protein>
    <submittedName>
        <fullName evidence="1">Uncharacterized protein</fullName>
    </submittedName>
</protein>
<organism evidence="1 2">
    <name type="scientific">Aspergillus brasiliensis (strain CBS 101740 / IMI 381727 / IBT 21946)</name>
    <dbReference type="NCBI Taxonomy" id="767769"/>
    <lineage>
        <taxon>Eukaryota</taxon>
        <taxon>Fungi</taxon>
        <taxon>Dikarya</taxon>
        <taxon>Ascomycota</taxon>
        <taxon>Pezizomycotina</taxon>
        <taxon>Eurotiomycetes</taxon>
        <taxon>Eurotiomycetidae</taxon>
        <taxon>Eurotiales</taxon>
        <taxon>Aspergillaceae</taxon>
        <taxon>Aspergillus</taxon>
        <taxon>Aspergillus subgen. Circumdati</taxon>
    </lineage>
</organism>
<evidence type="ECO:0000313" key="1">
    <source>
        <dbReference type="EMBL" id="OJJ65702.1"/>
    </source>
</evidence>
<keyword evidence="2" id="KW-1185">Reference proteome</keyword>
<reference evidence="2" key="1">
    <citation type="journal article" date="2017" name="Genome Biol.">
        <title>Comparative genomics reveals high biological diversity and specific adaptations in the industrially and medically important fungal genus Aspergillus.</title>
        <authorList>
            <person name="de Vries R.P."/>
            <person name="Riley R."/>
            <person name="Wiebenga A."/>
            <person name="Aguilar-Osorio G."/>
            <person name="Amillis S."/>
            <person name="Uchima C.A."/>
            <person name="Anderluh G."/>
            <person name="Asadollahi M."/>
            <person name="Askin M."/>
            <person name="Barry K."/>
            <person name="Battaglia E."/>
            <person name="Bayram O."/>
            <person name="Benocci T."/>
            <person name="Braus-Stromeyer S.A."/>
            <person name="Caldana C."/>
            <person name="Canovas D."/>
            <person name="Cerqueira G.C."/>
            <person name="Chen F."/>
            <person name="Chen W."/>
            <person name="Choi C."/>
            <person name="Clum A."/>
            <person name="Dos Santos R.A."/>
            <person name="Damasio A.R."/>
            <person name="Diallinas G."/>
            <person name="Emri T."/>
            <person name="Fekete E."/>
            <person name="Flipphi M."/>
            <person name="Freyberg S."/>
            <person name="Gallo A."/>
            <person name="Gournas C."/>
            <person name="Habgood R."/>
            <person name="Hainaut M."/>
            <person name="Harispe M.L."/>
            <person name="Henrissat B."/>
            <person name="Hilden K.S."/>
            <person name="Hope R."/>
            <person name="Hossain A."/>
            <person name="Karabika E."/>
            <person name="Karaffa L."/>
            <person name="Karanyi Z."/>
            <person name="Krasevec N."/>
            <person name="Kuo A."/>
            <person name="Kusch H."/>
            <person name="LaButti K."/>
            <person name="Lagendijk E.L."/>
            <person name="Lapidus A."/>
            <person name="Levasseur A."/>
            <person name="Lindquist E."/>
            <person name="Lipzen A."/>
            <person name="Logrieco A.F."/>
            <person name="MacCabe A."/>
            <person name="Maekelae M.R."/>
            <person name="Malavazi I."/>
            <person name="Melin P."/>
            <person name="Meyer V."/>
            <person name="Mielnichuk N."/>
            <person name="Miskei M."/>
            <person name="Molnar A.P."/>
            <person name="Mule G."/>
            <person name="Ngan C.Y."/>
            <person name="Orejas M."/>
            <person name="Orosz E."/>
            <person name="Ouedraogo J.P."/>
            <person name="Overkamp K.M."/>
            <person name="Park H.-S."/>
            <person name="Perrone G."/>
            <person name="Piumi F."/>
            <person name="Punt P.J."/>
            <person name="Ram A.F."/>
            <person name="Ramon A."/>
            <person name="Rauscher S."/>
            <person name="Record E."/>
            <person name="Riano-Pachon D.M."/>
            <person name="Robert V."/>
            <person name="Roehrig J."/>
            <person name="Ruller R."/>
            <person name="Salamov A."/>
            <person name="Salih N.S."/>
            <person name="Samson R.A."/>
            <person name="Sandor E."/>
            <person name="Sanguinetti M."/>
            <person name="Schuetze T."/>
            <person name="Sepcic K."/>
            <person name="Shelest E."/>
            <person name="Sherlock G."/>
            <person name="Sophianopoulou V."/>
            <person name="Squina F.M."/>
            <person name="Sun H."/>
            <person name="Susca A."/>
            <person name="Todd R.B."/>
            <person name="Tsang A."/>
            <person name="Unkles S.E."/>
            <person name="van de Wiele N."/>
            <person name="van Rossen-Uffink D."/>
            <person name="Oliveira J.V."/>
            <person name="Vesth T.C."/>
            <person name="Visser J."/>
            <person name="Yu J.-H."/>
            <person name="Zhou M."/>
            <person name="Andersen M.R."/>
            <person name="Archer D.B."/>
            <person name="Baker S.E."/>
            <person name="Benoit I."/>
            <person name="Brakhage A.A."/>
            <person name="Braus G.H."/>
            <person name="Fischer R."/>
            <person name="Frisvad J.C."/>
            <person name="Goldman G.H."/>
            <person name="Houbraken J."/>
            <person name="Oakley B."/>
            <person name="Pocsi I."/>
            <person name="Scazzocchio C."/>
            <person name="Seiboth B."/>
            <person name="vanKuyk P.A."/>
            <person name="Wortman J."/>
            <person name="Dyer P.S."/>
            <person name="Grigoriev I.V."/>
        </authorList>
    </citation>
    <scope>NUCLEOTIDE SEQUENCE [LARGE SCALE GENOMIC DNA]</scope>
    <source>
        <strain evidence="2">CBS 101740 / IMI 381727 / IBT 21946</strain>
    </source>
</reference>
<dbReference type="RefSeq" id="XP_067472953.1">
    <property type="nucleotide sequence ID" value="XM_067629062.1"/>
</dbReference>
<accession>A0A1L9U230</accession>
<name>A0A1L9U230_ASPBC</name>
<dbReference type="GeneID" id="93581549"/>
<dbReference type="EMBL" id="KV878711">
    <property type="protein sequence ID" value="OJJ65702.1"/>
    <property type="molecule type" value="Genomic_DNA"/>
</dbReference>
<evidence type="ECO:0000313" key="2">
    <source>
        <dbReference type="Proteomes" id="UP000184499"/>
    </source>
</evidence>
<sequence length="450" mass="49328">MKSNAVAGLYNTFQLTGAVKLPDQRVEDLNAVISVSINKVPILDFQDSTLERNLGIHFKKALLDNLDTIKFSDNRTDAIYIAISARHTEIGFSFRIPKCSIELTYDSSPERPRPPTTIHCALVFAASVEVNTESSNPNLRIEVHDGEVTSVNPENPTLASIMNGAVMPFIIKYMNKKIKPIEIPTLTPVPRLELSPPPCSHGHIGLGTDLWKDVVIQQSHLIACSALGSAIPDTPPAFHGWPAGVFIGADAALLTVVGNAAIAQLPTPRRILEFFIFSGEFYVSYGNLSDVVIREDGSGTVDATISADAEASLTAKIFPLRPRLRATIRARARLTIKTSSNDEQLYIRISEVRLTRLKPEISVQEYKIPIPITDLHIKSLEDTVSDTILGELRDLKKPVLRFPSISVPTANGTGYRMHLKNTKVWQINPAGESLIVTSGIPTIASDTEFH</sequence>
<dbReference type="OrthoDB" id="4503447at2759"/>